<sequence length="504" mass="55371">MTWVPWSACNGLLQGQLVSEAVEFFGHNNNWLDVFVEISKCSRLGKGGVARLVLSSPNMLYCSDITQLSLAEYPLVPYARAFEFRGWFTLCVQSSHTANDIYVLEFFLPTSKGYGDNSWTSLSLILGTMEENFETFNLASGQELGDLLSVEVMDFQDSRKLHSVQKIQAKGGGVMLQLRQLDQASTGAIHSGTNVISEDQNYMLSSLEALQNGEVMMQLDSSCQPPLDPPNNGQNVVIAEQNIITVTSSKERKRKTERKHRGTGVRIEVSWEDILECTKNKMSRKGAAEKLQASDSVGHTKPAFQDADIVTIRANYENNTIKFRLSLRSRLVVLQQEVAKRLDLEAGTYCVSQTRFGHMSDMSRTHAGHVQSEVHIEQGPVLESVGLRLGVVKGIAGQTILKVTVRGSQGHAGTVPMSMRQDPMAAAAAELIVLLESFCKHPDDFISYDGHCKGITVESLAGSLVGMLFVCGRRGISHSPTEHVSDDDVWAGGLAILAFLETQL</sequence>
<keyword evidence="2" id="KW-1185">Reference proteome</keyword>
<reference evidence="1" key="1">
    <citation type="submission" date="2022-02" db="EMBL/GenBank/DDBJ databases">
        <title>Plant Genome Project.</title>
        <authorList>
            <person name="Zhang R.-G."/>
        </authorList>
    </citation>
    <scope>NUCLEOTIDE SEQUENCE</scope>
    <source>
        <strain evidence="1">AT1</strain>
    </source>
</reference>
<name>A0ACC0PZ96_RHOML</name>
<protein>
    <submittedName>
        <fullName evidence="1">Uncharacterized protein</fullName>
    </submittedName>
</protein>
<dbReference type="Proteomes" id="UP001062846">
    <property type="component" value="Chromosome 2"/>
</dbReference>
<organism evidence="1 2">
    <name type="scientific">Rhododendron molle</name>
    <name type="common">Chinese azalea</name>
    <name type="synonym">Azalea mollis</name>
    <dbReference type="NCBI Taxonomy" id="49168"/>
    <lineage>
        <taxon>Eukaryota</taxon>
        <taxon>Viridiplantae</taxon>
        <taxon>Streptophyta</taxon>
        <taxon>Embryophyta</taxon>
        <taxon>Tracheophyta</taxon>
        <taxon>Spermatophyta</taxon>
        <taxon>Magnoliopsida</taxon>
        <taxon>eudicotyledons</taxon>
        <taxon>Gunneridae</taxon>
        <taxon>Pentapetalae</taxon>
        <taxon>asterids</taxon>
        <taxon>Ericales</taxon>
        <taxon>Ericaceae</taxon>
        <taxon>Ericoideae</taxon>
        <taxon>Rhodoreae</taxon>
        <taxon>Rhododendron</taxon>
    </lineage>
</organism>
<gene>
    <name evidence="1" type="ORF">RHMOL_Rhmol02G0309700</name>
</gene>
<proteinExistence type="predicted"/>
<evidence type="ECO:0000313" key="2">
    <source>
        <dbReference type="Proteomes" id="UP001062846"/>
    </source>
</evidence>
<dbReference type="EMBL" id="CM046389">
    <property type="protein sequence ID" value="KAI8569858.1"/>
    <property type="molecule type" value="Genomic_DNA"/>
</dbReference>
<accession>A0ACC0PZ96</accession>
<comment type="caution">
    <text evidence="1">The sequence shown here is derived from an EMBL/GenBank/DDBJ whole genome shotgun (WGS) entry which is preliminary data.</text>
</comment>
<evidence type="ECO:0000313" key="1">
    <source>
        <dbReference type="EMBL" id="KAI8569858.1"/>
    </source>
</evidence>